<dbReference type="PANTHER" id="PTHR46696">
    <property type="entry name" value="P450, PUTATIVE (EUROFUNG)-RELATED"/>
    <property type="match status" value="1"/>
</dbReference>
<dbReference type="InterPro" id="IPR002397">
    <property type="entry name" value="Cyt_P450_B"/>
</dbReference>
<dbReference type="InterPro" id="IPR036396">
    <property type="entry name" value="Cyt_P450_sf"/>
</dbReference>
<dbReference type="CDD" id="cd20625">
    <property type="entry name" value="CYP164-like"/>
    <property type="match status" value="1"/>
</dbReference>
<dbReference type="Pfam" id="PF00067">
    <property type="entry name" value="p450"/>
    <property type="match status" value="1"/>
</dbReference>
<sequence>MKHVDATAALPSLQDLLDPRHQADPYPLYSRWRARTPLARLDEQLMVLTRYDDCAAVLRDGRFGHPEADDPRFAERDRPSLAVLVDDEGHPVRGFLGLNPPDHTRMRALVAQAFTRRRVERLAPRIEQLTEELCTAMERAPGPVDLIEGLATPLPVAVISELLGIPTADRHRMLTWSHAVARALVPDFLLPPGAAEQEARARREFTDYLRELVVERRRAPGDDLLSALVTVHDDDGDALTENELLATCTLLLIAGHETTVNLIGNGTLALLRHPDQLARLRSEPDLIDNAVEELLRYDSPVQLTLRYALKDAEVAGVAVPAGTTLLLLIGAANRDPAAYGRPERLDIGRTPPRHLAFGQGIHFCLGAPLARLEAQIALRTLLARAPRLRLAGKPEWKDHITLRGLSRLPLRLG</sequence>
<keyword evidence="2" id="KW-0408">Iron</keyword>
<keyword evidence="2" id="KW-0503">Monooxygenase</keyword>
<accession>A0ABQ2JTN7</accession>
<comment type="caution">
    <text evidence="3">The sequence shown here is derived from an EMBL/GenBank/DDBJ whole genome shotgun (WGS) entry which is preliminary data.</text>
</comment>
<dbReference type="SUPFAM" id="SSF48264">
    <property type="entry name" value="Cytochrome P450"/>
    <property type="match status" value="1"/>
</dbReference>
<dbReference type="InterPro" id="IPR001128">
    <property type="entry name" value="Cyt_P450"/>
</dbReference>
<dbReference type="PROSITE" id="PS00086">
    <property type="entry name" value="CYTOCHROME_P450"/>
    <property type="match status" value="1"/>
</dbReference>
<dbReference type="PRINTS" id="PR00359">
    <property type="entry name" value="BP450"/>
</dbReference>
<organism evidence="3 4">
    <name type="scientific">Streptomyces kronopolitis</name>
    <dbReference type="NCBI Taxonomy" id="1612435"/>
    <lineage>
        <taxon>Bacteria</taxon>
        <taxon>Bacillati</taxon>
        <taxon>Actinomycetota</taxon>
        <taxon>Actinomycetes</taxon>
        <taxon>Kitasatosporales</taxon>
        <taxon>Streptomycetaceae</taxon>
        <taxon>Streptomyces</taxon>
    </lineage>
</organism>
<comment type="similarity">
    <text evidence="1 2">Belongs to the cytochrome P450 family.</text>
</comment>
<dbReference type="EMBL" id="BMND01000028">
    <property type="protein sequence ID" value="GGN56934.1"/>
    <property type="molecule type" value="Genomic_DNA"/>
</dbReference>
<evidence type="ECO:0000313" key="3">
    <source>
        <dbReference type="EMBL" id="GGN56934.1"/>
    </source>
</evidence>
<dbReference type="GeneID" id="301550872"/>
<keyword evidence="2" id="KW-0560">Oxidoreductase</keyword>
<dbReference type="Gene3D" id="1.10.630.10">
    <property type="entry name" value="Cytochrome P450"/>
    <property type="match status" value="1"/>
</dbReference>
<dbReference type="RefSeq" id="WP_189101967.1">
    <property type="nucleotide sequence ID" value="NZ_BMND01000028.1"/>
</dbReference>
<gene>
    <name evidence="3" type="ORF">GCM10012285_51890</name>
</gene>
<reference evidence="4" key="1">
    <citation type="journal article" date="2019" name="Int. J. Syst. Evol. Microbiol.">
        <title>The Global Catalogue of Microorganisms (GCM) 10K type strain sequencing project: providing services to taxonomists for standard genome sequencing and annotation.</title>
        <authorList>
            <consortium name="The Broad Institute Genomics Platform"/>
            <consortium name="The Broad Institute Genome Sequencing Center for Infectious Disease"/>
            <person name="Wu L."/>
            <person name="Ma J."/>
        </authorList>
    </citation>
    <scope>NUCLEOTIDE SEQUENCE [LARGE SCALE GENOMIC DNA]</scope>
    <source>
        <strain evidence="4">CGMCC 4.7323</strain>
    </source>
</reference>
<proteinExistence type="inferred from homology"/>
<dbReference type="Proteomes" id="UP000600080">
    <property type="component" value="Unassembled WGS sequence"/>
</dbReference>
<keyword evidence="2" id="KW-0349">Heme</keyword>
<dbReference type="PANTHER" id="PTHR46696:SF1">
    <property type="entry name" value="CYTOCHROME P450 YJIB-RELATED"/>
    <property type="match status" value="1"/>
</dbReference>
<evidence type="ECO:0000313" key="4">
    <source>
        <dbReference type="Proteomes" id="UP000600080"/>
    </source>
</evidence>
<dbReference type="InterPro" id="IPR017972">
    <property type="entry name" value="Cyt_P450_CS"/>
</dbReference>
<evidence type="ECO:0000256" key="1">
    <source>
        <dbReference type="ARBA" id="ARBA00010617"/>
    </source>
</evidence>
<evidence type="ECO:0000256" key="2">
    <source>
        <dbReference type="RuleBase" id="RU000461"/>
    </source>
</evidence>
<keyword evidence="4" id="KW-1185">Reference proteome</keyword>
<name>A0ABQ2JTN7_9ACTN</name>
<keyword evidence="2" id="KW-0479">Metal-binding</keyword>
<protein>
    <submittedName>
        <fullName evidence="3">Cytochrome P450</fullName>
    </submittedName>
</protein>